<reference evidence="2 3" key="1">
    <citation type="journal article" date="2018" name="Sci. Data">
        <title>The draft genome sequence of cork oak.</title>
        <authorList>
            <person name="Ramos A.M."/>
            <person name="Usie A."/>
            <person name="Barbosa P."/>
            <person name="Barros P.M."/>
            <person name="Capote T."/>
            <person name="Chaves I."/>
            <person name="Simoes F."/>
            <person name="Abreu I."/>
            <person name="Carrasquinho I."/>
            <person name="Faro C."/>
            <person name="Guimaraes J.B."/>
            <person name="Mendonca D."/>
            <person name="Nobrega F."/>
            <person name="Rodrigues L."/>
            <person name="Saibo N.J.M."/>
            <person name="Varela M.C."/>
            <person name="Egas C."/>
            <person name="Matos J."/>
            <person name="Miguel C.M."/>
            <person name="Oliveira M.M."/>
            <person name="Ricardo C.P."/>
            <person name="Goncalves S."/>
        </authorList>
    </citation>
    <scope>NUCLEOTIDE SEQUENCE [LARGE SCALE GENOMIC DNA]</scope>
    <source>
        <strain evidence="3">cv. HL8</strain>
    </source>
</reference>
<feature type="transmembrane region" description="Helical" evidence="1">
    <location>
        <begin position="54"/>
        <end position="73"/>
    </location>
</feature>
<keyword evidence="1" id="KW-0812">Transmembrane</keyword>
<sequence>MFAAAIIVPGGNDSNTGLPMFLNSKKDDYRPFYPYLPDSNLDDNFLCLSFHHSTWMVIPVICLAGVPVALFTLTQFRVLITCSTQLVDLESLTGIWTLGPKIYKRRWPNTSRIDHGDPQRVG</sequence>
<proteinExistence type="predicted"/>
<gene>
    <name evidence="2" type="ORF">CFP56_028508</name>
</gene>
<protein>
    <submittedName>
        <fullName evidence="2">Uncharacterized protein</fullName>
    </submittedName>
</protein>
<evidence type="ECO:0000256" key="1">
    <source>
        <dbReference type="SAM" id="Phobius"/>
    </source>
</evidence>
<comment type="caution">
    <text evidence="2">The sequence shown here is derived from an EMBL/GenBank/DDBJ whole genome shotgun (WGS) entry which is preliminary data.</text>
</comment>
<keyword evidence="3" id="KW-1185">Reference proteome</keyword>
<dbReference type="EMBL" id="PKMF04000467">
    <property type="protein sequence ID" value="KAK7830182.1"/>
    <property type="molecule type" value="Genomic_DNA"/>
</dbReference>
<accession>A0AAW0JTV3</accession>
<evidence type="ECO:0000313" key="2">
    <source>
        <dbReference type="EMBL" id="KAK7830182.1"/>
    </source>
</evidence>
<keyword evidence="1" id="KW-0472">Membrane</keyword>
<evidence type="ECO:0000313" key="3">
    <source>
        <dbReference type="Proteomes" id="UP000237347"/>
    </source>
</evidence>
<dbReference type="AlphaFoldDB" id="A0AAW0JTV3"/>
<keyword evidence="1" id="KW-1133">Transmembrane helix</keyword>
<dbReference type="Proteomes" id="UP000237347">
    <property type="component" value="Unassembled WGS sequence"/>
</dbReference>
<organism evidence="2 3">
    <name type="scientific">Quercus suber</name>
    <name type="common">Cork oak</name>
    <dbReference type="NCBI Taxonomy" id="58331"/>
    <lineage>
        <taxon>Eukaryota</taxon>
        <taxon>Viridiplantae</taxon>
        <taxon>Streptophyta</taxon>
        <taxon>Embryophyta</taxon>
        <taxon>Tracheophyta</taxon>
        <taxon>Spermatophyta</taxon>
        <taxon>Magnoliopsida</taxon>
        <taxon>eudicotyledons</taxon>
        <taxon>Gunneridae</taxon>
        <taxon>Pentapetalae</taxon>
        <taxon>rosids</taxon>
        <taxon>fabids</taxon>
        <taxon>Fagales</taxon>
        <taxon>Fagaceae</taxon>
        <taxon>Quercus</taxon>
    </lineage>
</organism>
<name>A0AAW0JTV3_QUESU</name>